<evidence type="ECO:0000313" key="12">
    <source>
        <dbReference type="EMBL" id="MBW4671813.1"/>
    </source>
</evidence>
<reference evidence="12" key="2">
    <citation type="journal article" date="2022" name="Microbiol. Resour. Announc.">
        <title>Metagenome Sequencing to Explore Phylogenomics of Terrestrial Cyanobacteria.</title>
        <authorList>
            <person name="Ward R.D."/>
            <person name="Stajich J.E."/>
            <person name="Johansen J.R."/>
            <person name="Huntemann M."/>
            <person name="Clum A."/>
            <person name="Foster B."/>
            <person name="Foster B."/>
            <person name="Roux S."/>
            <person name="Palaniappan K."/>
            <person name="Varghese N."/>
            <person name="Mukherjee S."/>
            <person name="Reddy T.B.K."/>
            <person name="Daum C."/>
            <person name="Copeland A."/>
            <person name="Chen I.A."/>
            <person name="Ivanova N.N."/>
            <person name="Kyrpides N.C."/>
            <person name="Shapiro N."/>
            <person name="Eloe-Fadrosh E.A."/>
            <person name="Pietrasiak N."/>
        </authorList>
    </citation>
    <scope>NUCLEOTIDE SEQUENCE</scope>
    <source>
        <strain evidence="12">GSE-NOS-MK-12-04C</strain>
    </source>
</reference>
<keyword evidence="5" id="KW-0547">Nucleotide-binding</keyword>
<dbReference type="InterPro" id="IPR027417">
    <property type="entry name" value="P-loop_NTPase"/>
</dbReference>
<dbReference type="Gene3D" id="1.20.1560.10">
    <property type="entry name" value="ABC transporter type 1, transmembrane domain"/>
    <property type="match status" value="1"/>
</dbReference>
<comment type="subcellular location">
    <subcellularLocation>
        <location evidence="1">Cell membrane</location>
        <topology evidence="1">Multi-pass membrane protein</topology>
    </subcellularLocation>
</comment>
<dbReference type="GO" id="GO:0140359">
    <property type="term" value="F:ABC-type transporter activity"/>
    <property type="evidence" value="ECO:0007669"/>
    <property type="project" value="InterPro"/>
</dbReference>
<feature type="transmembrane region" description="Helical" evidence="9">
    <location>
        <begin position="20"/>
        <end position="44"/>
    </location>
</feature>
<dbReference type="PANTHER" id="PTHR24221:SF632">
    <property type="entry name" value="ATP-DEPENDENT LIPID A-CORE FLIPPASE"/>
    <property type="match status" value="1"/>
</dbReference>
<dbReference type="PROSITE" id="PS50929">
    <property type="entry name" value="ABC_TM1F"/>
    <property type="match status" value="1"/>
</dbReference>
<evidence type="ECO:0000256" key="5">
    <source>
        <dbReference type="ARBA" id="ARBA00022741"/>
    </source>
</evidence>
<evidence type="ECO:0000256" key="9">
    <source>
        <dbReference type="SAM" id="Phobius"/>
    </source>
</evidence>
<keyword evidence="3" id="KW-1003">Cell membrane</keyword>
<comment type="caution">
    <text evidence="12">The sequence shown here is derived from an EMBL/GenBank/DDBJ whole genome shotgun (WGS) entry which is preliminary data.</text>
</comment>
<evidence type="ECO:0000256" key="4">
    <source>
        <dbReference type="ARBA" id="ARBA00022692"/>
    </source>
</evidence>
<evidence type="ECO:0000256" key="8">
    <source>
        <dbReference type="ARBA" id="ARBA00023136"/>
    </source>
</evidence>
<dbReference type="FunFam" id="3.40.50.300:FF:000299">
    <property type="entry name" value="ABC transporter ATP-binding protein/permease"/>
    <property type="match status" value="1"/>
</dbReference>
<feature type="transmembrane region" description="Helical" evidence="9">
    <location>
        <begin position="176"/>
        <end position="193"/>
    </location>
</feature>
<dbReference type="InterPro" id="IPR011527">
    <property type="entry name" value="ABC1_TM_dom"/>
</dbReference>
<keyword evidence="4 9" id="KW-0812">Transmembrane</keyword>
<accession>A0A951QWG0</accession>
<evidence type="ECO:0000259" key="11">
    <source>
        <dbReference type="PROSITE" id="PS50929"/>
    </source>
</evidence>
<evidence type="ECO:0000256" key="2">
    <source>
        <dbReference type="ARBA" id="ARBA00022448"/>
    </source>
</evidence>
<evidence type="ECO:0000256" key="7">
    <source>
        <dbReference type="ARBA" id="ARBA00022989"/>
    </source>
</evidence>
<keyword evidence="8 9" id="KW-0472">Membrane</keyword>
<evidence type="ECO:0000256" key="6">
    <source>
        <dbReference type="ARBA" id="ARBA00022840"/>
    </source>
</evidence>
<sequence length="593" mass="65929">MLKYLSKVLYILGEGKKNLLFLLLLFTVSSVLETLGVGLIGPFLNLSSNPESIHKNPSVHFIYQKLGMQSSGKFIFLLGVVIVAIFCIKSLLYFLAKTYIVRFSFDQKKLLISKLLHTYLTVPYTFHLSRNTASLIKNIVLETESFTHYCMLPLLNSAANLTVTFVLLLLLAKTNLVLLSMMLGILLPIFILFQRLGKKFSKWGETLSATYQEMVRIINHSLGGVKETRVIGCEAYFEEQMAYQAQIHSRAATLYFGSELLPRVLIETSLIVFIILFISISQLLSTDNTKDLTSVLGVFAVGSIRLIPSASQFVQAIAQMRTHSHSLDMLYLDLKEIDKEGNKKLKNLSLNSLSSPNKSIPFTDRVDLKNITYSYPGISEPSLNNISLSIRKGESIALIGKSGAGKTTLVDVILGLLEPNSGDIKIDGKSVYKNLRGWQNLIGYIPQSISLMDDTIERNIAFGVPDNLIDQEKLQNAIKAAQLEELLAQLSDGIKTSVGERGVRLSGGQRQRIGIARALYFEREILVLDEATSALDNETEALVTEAICSLSGTKTMIIIAHRLSTVEHCDRVYMLERGNIIKSGSYKEVVISR</sequence>
<dbReference type="AlphaFoldDB" id="A0A951QWG0"/>
<evidence type="ECO:0000256" key="3">
    <source>
        <dbReference type="ARBA" id="ARBA00022475"/>
    </source>
</evidence>
<dbReference type="GO" id="GO:0016887">
    <property type="term" value="F:ATP hydrolysis activity"/>
    <property type="evidence" value="ECO:0007669"/>
    <property type="project" value="InterPro"/>
</dbReference>
<evidence type="ECO:0000256" key="1">
    <source>
        <dbReference type="ARBA" id="ARBA00004651"/>
    </source>
</evidence>
<dbReference type="InterPro" id="IPR003593">
    <property type="entry name" value="AAA+_ATPase"/>
</dbReference>
<organism evidence="12 13">
    <name type="scientific">Cyanomargarita calcarea GSE-NOS-MK-12-04C</name>
    <dbReference type="NCBI Taxonomy" id="2839659"/>
    <lineage>
        <taxon>Bacteria</taxon>
        <taxon>Bacillati</taxon>
        <taxon>Cyanobacteriota</taxon>
        <taxon>Cyanophyceae</taxon>
        <taxon>Nostocales</taxon>
        <taxon>Cyanomargaritaceae</taxon>
        <taxon>Cyanomargarita</taxon>
    </lineage>
</organism>
<dbReference type="Proteomes" id="UP000729701">
    <property type="component" value="Unassembled WGS sequence"/>
</dbReference>
<dbReference type="PANTHER" id="PTHR24221">
    <property type="entry name" value="ATP-BINDING CASSETTE SUB-FAMILY B"/>
    <property type="match status" value="1"/>
</dbReference>
<dbReference type="InterPro" id="IPR017871">
    <property type="entry name" value="ABC_transporter-like_CS"/>
</dbReference>
<name>A0A951QWG0_9CYAN</name>
<protein>
    <submittedName>
        <fullName evidence="12">ABC transporter ATP-binding protein/permease</fullName>
    </submittedName>
</protein>
<gene>
    <name evidence="12" type="ORF">KME60_31415</name>
</gene>
<evidence type="ECO:0000259" key="10">
    <source>
        <dbReference type="PROSITE" id="PS50893"/>
    </source>
</evidence>
<dbReference type="SMART" id="SM00382">
    <property type="entry name" value="AAA"/>
    <property type="match status" value="1"/>
</dbReference>
<dbReference type="GO" id="GO:0005886">
    <property type="term" value="C:plasma membrane"/>
    <property type="evidence" value="ECO:0007669"/>
    <property type="project" value="UniProtKB-SubCell"/>
</dbReference>
<proteinExistence type="predicted"/>
<dbReference type="Pfam" id="PF00005">
    <property type="entry name" value="ABC_tran"/>
    <property type="match status" value="1"/>
</dbReference>
<dbReference type="PROSITE" id="PS50893">
    <property type="entry name" value="ABC_TRANSPORTER_2"/>
    <property type="match status" value="1"/>
</dbReference>
<keyword evidence="2" id="KW-0813">Transport</keyword>
<dbReference type="GO" id="GO:0034040">
    <property type="term" value="F:ATPase-coupled lipid transmembrane transporter activity"/>
    <property type="evidence" value="ECO:0007669"/>
    <property type="project" value="TreeGrafter"/>
</dbReference>
<reference evidence="12" key="1">
    <citation type="submission" date="2021-05" db="EMBL/GenBank/DDBJ databases">
        <authorList>
            <person name="Pietrasiak N."/>
            <person name="Ward R."/>
            <person name="Stajich J.E."/>
            <person name="Kurbessoian T."/>
        </authorList>
    </citation>
    <scope>NUCLEOTIDE SEQUENCE</scope>
    <source>
        <strain evidence="12">GSE-NOS-MK-12-04C</strain>
    </source>
</reference>
<feature type="transmembrane region" description="Helical" evidence="9">
    <location>
        <begin position="146"/>
        <end position="170"/>
    </location>
</feature>
<feature type="transmembrane region" description="Helical" evidence="9">
    <location>
        <begin position="74"/>
        <end position="95"/>
    </location>
</feature>
<dbReference type="InterPro" id="IPR036640">
    <property type="entry name" value="ABC1_TM_sf"/>
</dbReference>
<dbReference type="GO" id="GO:0005524">
    <property type="term" value="F:ATP binding"/>
    <property type="evidence" value="ECO:0007669"/>
    <property type="project" value="UniProtKB-KW"/>
</dbReference>
<feature type="domain" description="ABC transmembrane type-1" evidence="11">
    <location>
        <begin position="20"/>
        <end position="322"/>
    </location>
</feature>
<feature type="domain" description="ABC transporter" evidence="10">
    <location>
        <begin position="366"/>
        <end position="591"/>
    </location>
</feature>
<dbReference type="SUPFAM" id="SSF90123">
    <property type="entry name" value="ABC transporter transmembrane region"/>
    <property type="match status" value="1"/>
</dbReference>
<dbReference type="InterPro" id="IPR003439">
    <property type="entry name" value="ABC_transporter-like_ATP-bd"/>
</dbReference>
<keyword evidence="7 9" id="KW-1133">Transmembrane helix</keyword>
<dbReference type="EMBL" id="JAHHGZ010000054">
    <property type="protein sequence ID" value="MBW4671813.1"/>
    <property type="molecule type" value="Genomic_DNA"/>
</dbReference>
<dbReference type="Gene3D" id="3.40.50.300">
    <property type="entry name" value="P-loop containing nucleotide triphosphate hydrolases"/>
    <property type="match status" value="1"/>
</dbReference>
<keyword evidence="6 12" id="KW-0067">ATP-binding</keyword>
<feature type="transmembrane region" description="Helical" evidence="9">
    <location>
        <begin position="264"/>
        <end position="284"/>
    </location>
</feature>
<evidence type="ECO:0000313" key="13">
    <source>
        <dbReference type="Proteomes" id="UP000729701"/>
    </source>
</evidence>
<dbReference type="InterPro" id="IPR039421">
    <property type="entry name" value="Type_1_exporter"/>
</dbReference>
<dbReference type="PROSITE" id="PS00211">
    <property type="entry name" value="ABC_TRANSPORTER_1"/>
    <property type="match status" value="1"/>
</dbReference>
<dbReference type="SUPFAM" id="SSF52540">
    <property type="entry name" value="P-loop containing nucleoside triphosphate hydrolases"/>
    <property type="match status" value="1"/>
</dbReference>